<reference evidence="11" key="1">
    <citation type="submission" date="2022-07" db="EMBL/GenBank/DDBJ databases">
        <title>Genome Sequence of Physisporinus lineatus.</title>
        <authorList>
            <person name="Buettner E."/>
        </authorList>
    </citation>
    <scope>NUCLEOTIDE SEQUENCE</scope>
    <source>
        <strain evidence="11">VT162</strain>
    </source>
</reference>
<feature type="compositionally biased region" description="Polar residues" evidence="8">
    <location>
        <begin position="1414"/>
        <end position="1428"/>
    </location>
</feature>
<evidence type="ECO:0000259" key="9">
    <source>
        <dbReference type="Pfam" id="PF12931"/>
    </source>
</evidence>
<dbReference type="GO" id="GO:0016192">
    <property type="term" value="P:vesicle-mediated transport"/>
    <property type="evidence" value="ECO:0007669"/>
    <property type="project" value="UniProtKB-KW"/>
</dbReference>
<feature type="compositionally biased region" description="Acidic residues" evidence="8">
    <location>
        <begin position="463"/>
        <end position="472"/>
    </location>
</feature>
<keyword evidence="7" id="KW-0472">Membrane</keyword>
<evidence type="ECO:0000256" key="7">
    <source>
        <dbReference type="RuleBase" id="RU364101"/>
    </source>
</evidence>
<comment type="similarity">
    <text evidence="2 7">Belongs to the SEC16 family.</text>
</comment>
<feature type="compositionally biased region" description="Low complexity" evidence="8">
    <location>
        <begin position="88"/>
        <end position="127"/>
    </location>
</feature>
<name>A0AAD5YLX8_9APHY</name>
<evidence type="ECO:0000259" key="10">
    <source>
        <dbReference type="Pfam" id="PF12932"/>
    </source>
</evidence>
<feature type="region of interest" description="Disordered" evidence="8">
    <location>
        <begin position="1305"/>
        <end position="1324"/>
    </location>
</feature>
<feature type="compositionally biased region" description="Polar residues" evidence="8">
    <location>
        <begin position="480"/>
        <end position="499"/>
    </location>
</feature>
<evidence type="ECO:0000256" key="8">
    <source>
        <dbReference type="SAM" id="MobiDB-lite"/>
    </source>
</evidence>
<keyword evidence="7" id="KW-0072">Autophagy</keyword>
<feature type="compositionally biased region" description="Polar residues" evidence="8">
    <location>
        <begin position="1385"/>
        <end position="1395"/>
    </location>
</feature>
<sequence>MSTAGEAASLFGAPDSSGDLFGAVIAGNSDTSSHSAGGDPFSGQQTASTDFFDTINTSHNDSSLEPDGVASDATPTEYNQSWIGTDQQGGYSQFSQGYSTGYSQQTYSNGWETQQAQWSSYGQQQQYDSAVPQGNNLGYPATNQHTYDPYAPPASHSSTINASNPYTPPAPKQRSVTAPPPNAYNHHSATYAEQYPPQPSFVATQAPYDPYAPLHPTTSQDTAPKRESYVSHSPQIHAKKPSVNASIPPAEVPPPLPSASAYRPKVMNAYDPPLPPPKQARRSHASPPPAQYQVQSSPFSLPSSGALSPPPPVPPPPRGRSAAGHYDPPPPPHQSVPSQLPQHPPPAHPHYGQIPPSQDHYAISQDPAQGNFSRPADFFDRSHWSTPPPRPVVESNPSGPSQFSSPPAGYTQQHGVTNDLRPRSLSPEKAPTHSHRTSLLSHPPQPLVPEVDEFSPPTNGTLFEEDGVDPELSEVPGSTGYPSQVESHNDPLFSTTAPDASNVDEIEGLPPVLSPSKVQYTSPSMVPPDPYKPLAASPPPSPPRQRSPERSDKGERLPPARKGSGFSPPPFVPRDRSGSTRVAAQMSPYGSDVVQRTASPSNVSVRSLHTQDSVRVSQPPLANGEGYPAPRNRSVSNSSTLSISSRDPYAPAQTVHRSSLSSLYEAPANQVQSTAGVDSSLATTYESVSSSQIPTLLARPQHAPYAPSPSLLGTNDPLGRTSVRIPVISFGFGGKLVTCFHGLSTLSTGFDVALSSRQSTDVQIRTLCKVIPESALETSVARFPGPLFSDPGTPTTSLVRTGVTSQTKTKKARVIKYLEERANEISQGLGYLHQDSVEGKRAEAKHVLILLLKAMLEHDGRLSGSPEIDTAVRSALVPSLPSEDTSSERLKTAGSLGLSRSGDIVDVSASSFPGLNAPPDPNDPTIAVHTLRTSHLEKLQNLLIRGDRRAAFQFAADERLWAHAMVIASSIDKESWKEVVSEFVRTELASPNAGASSLLSGANRSSSSNGHEALKVAYSLYAGHGPSSVQELLPPKLLVHNASALHVPASSSTTPMTPAFPQQAPPQRVPFEVLSKWADTAAMMVSSPMAPDTSSALTALGDQLNANGWYEAAHACYLLSPQTSPLGGIGAPTARVLLYGATNPTKVPSSWKDPDPIIFTEIAEFALSLAAPTKGQEPFAGLPHLQAYRLVRAATLAEMGHDQLASRYCEAISASMTRPSVYINQTLTEELKSLHDRLIAAPHLDKSGSWIGSKITRPSLDKLGGWLGGQINNFIAGEADSPQADDARVKDRSFTGPFAHYSTISSSTSSAMPSPKVSTTDLTEVSPPYRSGSALALRPPAQVQINRASSAMDYIRRKPSPVQRVSSANAIPSPYSDPYAARTVPNGSSNMNATDFSPKPPPLPSTLRMGDTPGSANETLDTPQQGPTMGSWWGASDSSAPTPTAASFVHTDNGLPSADGFVSLMDNHAFSATPMAPPKPANPFLNPNSTQFNDVDEDDELGLGNSVNRRTNAVQNGDAAGSAVREASQVQPTPEPEKLAESKPAAAGGGWLSRWWKRSDTAPGPVKANLGEETSFYYDKDLKRWVNKTAGAEAAAPKPPPPPPRAQTASPGTASARLHPGPSPGLTPPIRPATAIDLSDSPPKGPPRPRSNLVPSNAPASTPPPPPAAISRLPSSMDGPPGLDGPPTAAARAKAHSKRNVRSRYVDVFQQNGTN</sequence>
<dbReference type="Pfam" id="PF12932">
    <property type="entry name" value="Sec16"/>
    <property type="match status" value="1"/>
</dbReference>
<dbReference type="Pfam" id="PF12931">
    <property type="entry name" value="TPR_Sec16"/>
    <property type="match status" value="1"/>
</dbReference>
<feature type="region of interest" description="Disordered" evidence="8">
    <location>
        <begin position="1383"/>
        <end position="1445"/>
    </location>
</feature>
<feature type="compositionally biased region" description="Polar residues" evidence="8">
    <location>
        <begin position="132"/>
        <end position="146"/>
    </location>
</feature>
<evidence type="ECO:0000256" key="6">
    <source>
        <dbReference type="ARBA" id="ARBA00024687"/>
    </source>
</evidence>
<feature type="compositionally biased region" description="Polar residues" evidence="8">
    <location>
        <begin position="73"/>
        <end position="86"/>
    </location>
</feature>
<keyword evidence="5 7" id="KW-0931">ER-Golgi transport</keyword>
<protein>
    <recommendedName>
        <fullName evidence="7">Protein transport protein sec16</fullName>
    </recommendedName>
</protein>
<evidence type="ECO:0000256" key="1">
    <source>
        <dbReference type="ARBA" id="ARBA00004397"/>
    </source>
</evidence>
<feature type="compositionally biased region" description="Basic and acidic residues" evidence="8">
    <location>
        <begin position="546"/>
        <end position="558"/>
    </location>
</feature>
<comment type="function">
    <text evidence="6 7">Involved in the initiation of assembly of the COPII coat required for the formation of transport vesicles from the endoplasmic reticulum (ER) and the selection of cargo molecules. Also involved in autophagy.</text>
</comment>
<evidence type="ECO:0000313" key="12">
    <source>
        <dbReference type="Proteomes" id="UP001212997"/>
    </source>
</evidence>
<feature type="compositionally biased region" description="Pro residues" evidence="8">
    <location>
        <begin position="525"/>
        <end position="545"/>
    </location>
</feature>
<gene>
    <name evidence="11" type="ORF">NLI96_g2380</name>
</gene>
<feature type="compositionally biased region" description="Polar residues" evidence="8">
    <location>
        <begin position="155"/>
        <end position="165"/>
    </location>
</feature>
<feature type="compositionally biased region" description="Polar residues" evidence="8">
    <location>
        <begin position="395"/>
        <end position="416"/>
    </location>
</feature>
<dbReference type="PANTHER" id="PTHR13402">
    <property type="entry name" value="RGPR-RELATED"/>
    <property type="match status" value="1"/>
</dbReference>
<dbReference type="GO" id="GO:0070971">
    <property type="term" value="C:endoplasmic reticulum exit site"/>
    <property type="evidence" value="ECO:0007669"/>
    <property type="project" value="TreeGrafter"/>
</dbReference>
<feature type="compositionally biased region" description="Polar residues" evidence="8">
    <location>
        <begin position="1505"/>
        <end position="1515"/>
    </location>
</feature>
<dbReference type="Proteomes" id="UP001212997">
    <property type="component" value="Unassembled WGS sequence"/>
</dbReference>
<accession>A0AAD5YLX8</accession>
<feature type="compositionally biased region" description="Pro residues" evidence="8">
    <location>
        <begin position="1621"/>
        <end position="1631"/>
    </location>
</feature>
<keyword evidence="3 7" id="KW-0813">Transport</keyword>
<dbReference type="PANTHER" id="PTHR13402:SF6">
    <property type="entry name" value="SECRETORY 16, ISOFORM I"/>
    <property type="match status" value="1"/>
</dbReference>
<feature type="compositionally biased region" description="Low complexity" evidence="8">
    <location>
        <begin position="1435"/>
        <end position="1445"/>
    </location>
</feature>
<dbReference type="Gene3D" id="1.25.40.1030">
    <property type="match status" value="1"/>
</dbReference>
<evidence type="ECO:0000256" key="4">
    <source>
        <dbReference type="ARBA" id="ARBA00022824"/>
    </source>
</evidence>
<comment type="subcellular location">
    <subcellularLocation>
        <location evidence="1">Endoplasmic reticulum membrane</location>
        <topology evidence="1">Peripheral membrane protein</topology>
        <orientation evidence="1">Cytoplasmic side</orientation>
    </subcellularLocation>
</comment>
<feature type="compositionally biased region" description="Pro residues" evidence="8">
    <location>
        <begin position="308"/>
        <end position="318"/>
    </location>
</feature>
<keyword evidence="4 7" id="KW-0256">Endoplasmic reticulum</keyword>
<feature type="compositionally biased region" description="Basic residues" evidence="8">
    <location>
        <begin position="1693"/>
        <end position="1702"/>
    </location>
</feature>
<feature type="compositionally biased region" description="Polar residues" evidence="8">
    <location>
        <begin position="594"/>
        <end position="616"/>
    </location>
</feature>
<dbReference type="GO" id="GO:0070973">
    <property type="term" value="P:protein localization to endoplasmic reticulum exit site"/>
    <property type="evidence" value="ECO:0007669"/>
    <property type="project" value="TreeGrafter"/>
</dbReference>
<keyword evidence="12" id="KW-1185">Reference proteome</keyword>
<feature type="domain" description="Sec16 central conserved" evidence="10">
    <location>
        <begin position="725"/>
        <end position="860"/>
    </location>
</feature>
<dbReference type="GO" id="GO:0006914">
    <property type="term" value="P:autophagy"/>
    <property type="evidence" value="ECO:0007669"/>
    <property type="project" value="UniProtKB-KW"/>
</dbReference>
<feature type="region of interest" description="Disordered" evidence="8">
    <location>
        <begin position="1"/>
        <end position="654"/>
    </location>
</feature>
<organism evidence="11 12">
    <name type="scientific">Meripilus lineatus</name>
    <dbReference type="NCBI Taxonomy" id="2056292"/>
    <lineage>
        <taxon>Eukaryota</taxon>
        <taxon>Fungi</taxon>
        <taxon>Dikarya</taxon>
        <taxon>Basidiomycota</taxon>
        <taxon>Agaricomycotina</taxon>
        <taxon>Agaricomycetes</taxon>
        <taxon>Polyporales</taxon>
        <taxon>Meripilaceae</taxon>
        <taxon>Meripilus</taxon>
    </lineage>
</organism>
<comment type="caution">
    <text evidence="11">The sequence shown here is derived from an EMBL/GenBank/DDBJ whole genome shotgun (WGS) entry which is preliminary data.</text>
</comment>
<dbReference type="GO" id="GO:0015031">
    <property type="term" value="P:protein transport"/>
    <property type="evidence" value="ECO:0007669"/>
    <property type="project" value="UniProtKB-KW"/>
</dbReference>
<feature type="domain" description="Sec16 Sec23-binding" evidence="9">
    <location>
        <begin position="939"/>
        <end position="1278"/>
    </location>
</feature>
<dbReference type="CDD" id="cd09233">
    <property type="entry name" value="ACE1-Sec16-like"/>
    <property type="match status" value="1"/>
</dbReference>
<evidence type="ECO:0000256" key="3">
    <source>
        <dbReference type="ARBA" id="ARBA00022448"/>
    </source>
</evidence>
<dbReference type="GO" id="GO:0005789">
    <property type="term" value="C:endoplasmic reticulum membrane"/>
    <property type="evidence" value="ECO:0007669"/>
    <property type="project" value="UniProtKB-SubCell"/>
</dbReference>
<dbReference type="GO" id="GO:0007030">
    <property type="term" value="P:Golgi organization"/>
    <property type="evidence" value="ECO:0007669"/>
    <property type="project" value="TreeGrafter"/>
</dbReference>
<evidence type="ECO:0000313" key="11">
    <source>
        <dbReference type="EMBL" id="KAJ3489072.1"/>
    </source>
</evidence>
<dbReference type="GO" id="GO:0012507">
    <property type="term" value="C:ER to Golgi transport vesicle membrane"/>
    <property type="evidence" value="ECO:0007669"/>
    <property type="project" value="TreeGrafter"/>
</dbReference>
<dbReference type="InterPro" id="IPR024298">
    <property type="entry name" value="Sec16_Sec23-bd"/>
</dbReference>
<dbReference type="InterPro" id="IPR024340">
    <property type="entry name" value="Sec16_CCD"/>
</dbReference>
<feature type="compositionally biased region" description="Low complexity" evidence="8">
    <location>
        <begin position="634"/>
        <end position="645"/>
    </location>
</feature>
<feature type="region of interest" description="Disordered" evidence="8">
    <location>
        <begin position="1589"/>
        <end position="1715"/>
    </location>
</feature>
<evidence type="ECO:0000256" key="2">
    <source>
        <dbReference type="ARBA" id="ARBA00005927"/>
    </source>
</evidence>
<feature type="compositionally biased region" description="Low complexity" evidence="8">
    <location>
        <begin position="293"/>
        <end position="307"/>
    </location>
</feature>
<evidence type="ECO:0000256" key="5">
    <source>
        <dbReference type="ARBA" id="ARBA00022892"/>
    </source>
</evidence>
<keyword evidence="7" id="KW-0653">Protein transport</keyword>
<dbReference type="EMBL" id="JANAWD010000053">
    <property type="protein sequence ID" value="KAJ3489072.1"/>
    <property type="molecule type" value="Genomic_DNA"/>
</dbReference>
<feature type="compositionally biased region" description="Polar residues" evidence="8">
    <location>
        <begin position="42"/>
        <end position="63"/>
    </location>
</feature>
<proteinExistence type="inferred from homology"/>
<feature type="region of interest" description="Disordered" evidence="8">
    <location>
        <begin position="1473"/>
        <end position="1548"/>
    </location>
</feature>